<name>A0AAD2H9D5_9AGAR</name>
<dbReference type="EMBL" id="CAVNYO010000170">
    <property type="protein sequence ID" value="CAK5271387.1"/>
    <property type="molecule type" value="Genomic_DNA"/>
</dbReference>
<dbReference type="Proteomes" id="UP001295794">
    <property type="component" value="Unassembled WGS sequence"/>
</dbReference>
<protein>
    <submittedName>
        <fullName evidence="1">Uncharacterized protein</fullName>
    </submittedName>
</protein>
<reference evidence="1" key="1">
    <citation type="submission" date="2023-11" db="EMBL/GenBank/DDBJ databases">
        <authorList>
            <person name="De Vega J J."/>
            <person name="De Vega J J."/>
        </authorList>
    </citation>
    <scope>NUCLEOTIDE SEQUENCE</scope>
</reference>
<evidence type="ECO:0000313" key="1">
    <source>
        <dbReference type="EMBL" id="CAK5271387.1"/>
    </source>
</evidence>
<organism evidence="1 2">
    <name type="scientific">Mycena citricolor</name>
    <dbReference type="NCBI Taxonomy" id="2018698"/>
    <lineage>
        <taxon>Eukaryota</taxon>
        <taxon>Fungi</taxon>
        <taxon>Dikarya</taxon>
        <taxon>Basidiomycota</taxon>
        <taxon>Agaricomycotina</taxon>
        <taxon>Agaricomycetes</taxon>
        <taxon>Agaricomycetidae</taxon>
        <taxon>Agaricales</taxon>
        <taxon>Marasmiineae</taxon>
        <taxon>Mycenaceae</taxon>
        <taxon>Mycena</taxon>
    </lineage>
</organism>
<accession>A0AAD2H9D5</accession>
<gene>
    <name evidence="1" type="ORF">MYCIT1_LOCUS16391</name>
</gene>
<sequence length="92" mass="10415">MKSPSQHEVTPTRRKTNTAEILIVLDVDDEATSLQTAVTQRLEKLSPRNKKRTMDVGMGTGIQAEHTSVKIDHINQTMKTITHLWHFHACPI</sequence>
<keyword evidence="2" id="KW-1185">Reference proteome</keyword>
<proteinExistence type="predicted"/>
<evidence type="ECO:0000313" key="2">
    <source>
        <dbReference type="Proteomes" id="UP001295794"/>
    </source>
</evidence>
<dbReference type="AlphaFoldDB" id="A0AAD2H9D5"/>
<comment type="caution">
    <text evidence="1">The sequence shown here is derived from an EMBL/GenBank/DDBJ whole genome shotgun (WGS) entry which is preliminary data.</text>
</comment>